<evidence type="ECO:0000313" key="2">
    <source>
        <dbReference type="Proteomes" id="UP000789366"/>
    </source>
</evidence>
<protein>
    <submittedName>
        <fullName evidence="1">10481_t:CDS:1</fullName>
    </submittedName>
</protein>
<proteinExistence type="predicted"/>
<name>A0ACA9KDE1_9GLOM</name>
<reference evidence="1" key="1">
    <citation type="submission" date="2021-06" db="EMBL/GenBank/DDBJ databases">
        <authorList>
            <person name="Kallberg Y."/>
            <person name="Tangrot J."/>
            <person name="Rosling A."/>
        </authorList>
    </citation>
    <scope>NUCLEOTIDE SEQUENCE</scope>
    <source>
        <strain evidence="1">28 12/20/2015</strain>
    </source>
</reference>
<comment type="caution">
    <text evidence="1">The sequence shown here is derived from an EMBL/GenBank/DDBJ whole genome shotgun (WGS) entry which is preliminary data.</text>
</comment>
<dbReference type="EMBL" id="CAJVPW010000813">
    <property type="protein sequence ID" value="CAG8466554.1"/>
    <property type="molecule type" value="Genomic_DNA"/>
</dbReference>
<organism evidence="1 2">
    <name type="scientific">Cetraspora pellucida</name>
    <dbReference type="NCBI Taxonomy" id="1433469"/>
    <lineage>
        <taxon>Eukaryota</taxon>
        <taxon>Fungi</taxon>
        <taxon>Fungi incertae sedis</taxon>
        <taxon>Mucoromycota</taxon>
        <taxon>Glomeromycotina</taxon>
        <taxon>Glomeromycetes</taxon>
        <taxon>Diversisporales</taxon>
        <taxon>Gigasporaceae</taxon>
        <taxon>Cetraspora</taxon>
    </lineage>
</organism>
<feature type="non-terminal residue" evidence="1">
    <location>
        <position position="545"/>
    </location>
</feature>
<gene>
    <name evidence="1" type="ORF">SPELUC_LOCUS1499</name>
</gene>
<sequence length="545" mass="61926">MVSQKILTLVYFLTFLLLFPNQSLSSLTLDKRNTGGKERIYNLTITKGPSSPDGFKRDIYLINGRFPGPLIEADKDDTIVINVKNELCEDTTIHSHGIFQRGTPWFDGVPGQTQCGIPPNETFTYKYKVCQSGTYWYHSHSRAQYIEGFVGPLVIHDPDDPYCKEYDEEIIVLLQDWYHNNSKTLLATFLSPESEGNEPVPDNGLINGKNCYNCSWAPKDSVCVNEAPLEQFKFVQGKKYRIRIINTSAFSAFIFSIDEHPLDVIEVEGTITKRHTVHRLPINIAQRYSVIVTADKPKKKYFMRSEMEVGCFPTKSDKLNPLVKAVVSYDGCDDKCPSTTAWTDKVDNCVDLDSNDLKPYKSQHIPDCTKNVTIVAEFHPDDKNVTRGYINNSTYKIDIKYPTLNKVFDGITKFDADQNAFVIEENEDGGEHPFHLHGHVFWVLGSGGKGTTLDYSKLNTKDPIQRDTVTVPANGWTVLRFVANNPGVWGFHCHIEWHVQSGLVAQFVAQPDKIKKLNPPDEWKAFKYSNAVEIQKHLKVHENFE</sequence>
<dbReference type="Proteomes" id="UP000789366">
    <property type="component" value="Unassembled WGS sequence"/>
</dbReference>
<evidence type="ECO:0000313" key="1">
    <source>
        <dbReference type="EMBL" id="CAG8466554.1"/>
    </source>
</evidence>
<accession>A0ACA9KDE1</accession>
<keyword evidence="2" id="KW-1185">Reference proteome</keyword>